<dbReference type="PANTHER" id="PTHR24346:SF30">
    <property type="entry name" value="MATERNAL EMBRYONIC LEUCINE ZIPPER KINASE"/>
    <property type="match status" value="1"/>
</dbReference>
<dbReference type="PROSITE" id="PS00108">
    <property type="entry name" value="PROTEIN_KINASE_ST"/>
    <property type="match status" value="1"/>
</dbReference>
<dbReference type="InterPro" id="IPR011009">
    <property type="entry name" value="Kinase-like_dom_sf"/>
</dbReference>
<comment type="catalytic activity">
    <reaction evidence="13">
        <text>L-threonyl-[protein] + ATP = O-phospho-L-threonyl-[protein] + ADP + H(+)</text>
        <dbReference type="Rhea" id="RHEA:46608"/>
        <dbReference type="Rhea" id="RHEA-COMP:11060"/>
        <dbReference type="Rhea" id="RHEA-COMP:11605"/>
        <dbReference type="ChEBI" id="CHEBI:15378"/>
        <dbReference type="ChEBI" id="CHEBI:30013"/>
        <dbReference type="ChEBI" id="CHEBI:30616"/>
        <dbReference type="ChEBI" id="CHEBI:61977"/>
        <dbReference type="ChEBI" id="CHEBI:456216"/>
        <dbReference type="EC" id="2.7.11.1"/>
    </reaction>
</comment>
<feature type="compositionally biased region" description="Polar residues" evidence="16">
    <location>
        <begin position="357"/>
        <end position="370"/>
    </location>
</feature>
<comment type="subcellular location">
    <subcellularLocation>
        <location evidence="1">Cell membrane</location>
        <topology evidence="1">Peripheral membrane protein</topology>
    </subcellularLocation>
</comment>
<evidence type="ECO:0000259" key="18">
    <source>
        <dbReference type="PROSITE" id="PS50032"/>
    </source>
</evidence>
<evidence type="ECO:0000256" key="10">
    <source>
        <dbReference type="ARBA" id="ARBA00023121"/>
    </source>
</evidence>
<keyword evidence="5" id="KW-0723">Serine/threonine-protein kinase</keyword>
<dbReference type="Gene3D" id="1.10.510.10">
    <property type="entry name" value="Transferase(Phosphotransferase) domain 1"/>
    <property type="match status" value="1"/>
</dbReference>
<dbReference type="PROSITE" id="PS00107">
    <property type="entry name" value="PROTEIN_KINASE_ATP"/>
    <property type="match status" value="1"/>
</dbReference>
<keyword evidence="11" id="KW-0472">Membrane</keyword>
<feature type="domain" description="Protein kinase" evidence="17">
    <location>
        <begin position="10"/>
        <end position="262"/>
    </location>
</feature>
<proteinExistence type="inferred from homology"/>
<dbReference type="InterPro" id="IPR028375">
    <property type="entry name" value="KA1/Ssp2_C"/>
</dbReference>
<dbReference type="GO" id="GO:0005524">
    <property type="term" value="F:ATP binding"/>
    <property type="evidence" value="ECO:0007669"/>
    <property type="project" value="UniProtKB-UniRule"/>
</dbReference>
<feature type="compositionally biased region" description="Basic and acidic residues" evidence="16">
    <location>
        <begin position="371"/>
        <end position="388"/>
    </location>
</feature>
<dbReference type="CDD" id="cd12198">
    <property type="entry name" value="MELK_C"/>
    <property type="match status" value="1"/>
</dbReference>
<keyword evidence="7 15" id="KW-0547">Nucleotide-binding</keyword>
<dbReference type="Pfam" id="PF00069">
    <property type="entry name" value="Pkinase"/>
    <property type="match status" value="1"/>
</dbReference>
<reference evidence="19" key="1">
    <citation type="journal article" date="2024" name="Gigascience">
        <title>Chromosome-level genome of the poultry shaft louse Menopon gallinae provides insight into the host-switching and adaptive evolution of parasitic lice.</title>
        <authorList>
            <person name="Xu Y."/>
            <person name="Ma L."/>
            <person name="Liu S."/>
            <person name="Liang Y."/>
            <person name="Liu Q."/>
            <person name="He Z."/>
            <person name="Tian L."/>
            <person name="Duan Y."/>
            <person name="Cai W."/>
            <person name="Li H."/>
            <person name="Song F."/>
        </authorList>
    </citation>
    <scope>NUCLEOTIDE SEQUENCE</scope>
    <source>
        <strain evidence="19">Cailab_2023a</strain>
    </source>
</reference>
<dbReference type="SMART" id="SM00220">
    <property type="entry name" value="S_TKc"/>
    <property type="match status" value="1"/>
</dbReference>
<dbReference type="GO" id="GO:0005737">
    <property type="term" value="C:cytoplasm"/>
    <property type="evidence" value="ECO:0007669"/>
    <property type="project" value="TreeGrafter"/>
</dbReference>
<feature type="binding site" evidence="15">
    <location>
        <position position="39"/>
    </location>
    <ligand>
        <name>ATP</name>
        <dbReference type="ChEBI" id="CHEBI:30616"/>
    </ligand>
</feature>
<evidence type="ECO:0000256" key="7">
    <source>
        <dbReference type="ARBA" id="ARBA00022741"/>
    </source>
</evidence>
<name>A0AAW2HRH7_9NEOP</name>
<evidence type="ECO:0000256" key="15">
    <source>
        <dbReference type="PROSITE-ProRule" id="PRU10141"/>
    </source>
</evidence>
<evidence type="ECO:0000256" key="14">
    <source>
        <dbReference type="ARBA" id="ARBA00048679"/>
    </source>
</evidence>
<dbReference type="Pfam" id="PF02149">
    <property type="entry name" value="KA1"/>
    <property type="match status" value="1"/>
</dbReference>
<comment type="catalytic activity">
    <reaction evidence="14">
        <text>L-seryl-[protein] + ATP = O-phospho-L-seryl-[protein] + ADP + H(+)</text>
        <dbReference type="Rhea" id="RHEA:17989"/>
        <dbReference type="Rhea" id="RHEA-COMP:9863"/>
        <dbReference type="Rhea" id="RHEA-COMP:11604"/>
        <dbReference type="ChEBI" id="CHEBI:15378"/>
        <dbReference type="ChEBI" id="CHEBI:29999"/>
        <dbReference type="ChEBI" id="CHEBI:30616"/>
        <dbReference type="ChEBI" id="CHEBI:83421"/>
        <dbReference type="ChEBI" id="CHEBI:456216"/>
        <dbReference type="EC" id="2.7.11.1"/>
    </reaction>
</comment>
<organism evidence="19">
    <name type="scientific">Menopon gallinae</name>
    <name type="common">poultry shaft louse</name>
    <dbReference type="NCBI Taxonomy" id="328185"/>
    <lineage>
        <taxon>Eukaryota</taxon>
        <taxon>Metazoa</taxon>
        <taxon>Ecdysozoa</taxon>
        <taxon>Arthropoda</taxon>
        <taxon>Hexapoda</taxon>
        <taxon>Insecta</taxon>
        <taxon>Pterygota</taxon>
        <taxon>Neoptera</taxon>
        <taxon>Paraneoptera</taxon>
        <taxon>Psocodea</taxon>
        <taxon>Troctomorpha</taxon>
        <taxon>Phthiraptera</taxon>
        <taxon>Amblycera</taxon>
        <taxon>Menoponidae</taxon>
        <taxon>Menopon</taxon>
    </lineage>
</organism>
<dbReference type="PROSITE" id="PS50032">
    <property type="entry name" value="KA1"/>
    <property type="match status" value="1"/>
</dbReference>
<evidence type="ECO:0000256" key="9">
    <source>
        <dbReference type="ARBA" id="ARBA00022840"/>
    </source>
</evidence>
<dbReference type="InterPro" id="IPR001772">
    <property type="entry name" value="KA1_dom"/>
</dbReference>
<dbReference type="InterPro" id="IPR008271">
    <property type="entry name" value="Ser/Thr_kinase_AS"/>
</dbReference>
<evidence type="ECO:0000259" key="17">
    <source>
        <dbReference type="PROSITE" id="PS50011"/>
    </source>
</evidence>
<dbReference type="SUPFAM" id="SSF103243">
    <property type="entry name" value="KA1-like"/>
    <property type="match status" value="1"/>
</dbReference>
<keyword evidence="9 15" id="KW-0067">ATP-binding</keyword>
<feature type="domain" description="KA1" evidence="18">
    <location>
        <begin position="521"/>
        <end position="588"/>
    </location>
</feature>
<evidence type="ECO:0000256" key="1">
    <source>
        <dbReference type="ARBA" id="ARBA00004202"/>
    </source>
</evidence>
<comment type="caution">
    <text evidence="19">The sequence shown here is derived from an EMBL/GenBank/DDBJ whole genome shotgun (WGS) entry which is preliminary data.</text>
</comment>
<dbReference type="InterPro" id="IPR017441">
    <property type="entry name" value="Protein_kinase_ATP_BS"/>
</dbReference>
<comment type="similarity">
    <text evidence="2">Belongs to the protein kinase superfamily. CAMK Ser/Thr protein kinase family. SNF1 subfamily.</text>
</comment>
<protein>
    <recommendedName>
        <fullName evidence="3">non-specific serine/threonine protein kinase</fullName>
        <ecNumber evidence="3">2.7.11.1</ecNumber>
    </recommendedName>
</protein>
<dbReference type="GO" id="GO:0035556">
    <property type="term" value="P:intracellular signal transduction"/>
    <property type="evidence" value="ECO:0007669"/>
    <property type="project" value="TreeGrafter"/>
</dbReference>
<dbReference type="Gene3D" id="3.30.310.80">
    <property type="entry name" value="Kinase associated domain 1, KA1"/>
    <property type="match status" value="1"/>
</dbReference>
<evidence type="ECO:0000256" key="6">
    <source>
        <dbReference type="ARBA" id="ARBA00022679"/>
    </source>
</evidence>
<dbReference type="GO" id="GO:0004674">
    <property type="term" value="F:protein serine/threonine kinase activity"/>
    <property type="evidence" value="ECO:0007669"/>
    <property type="project" value="UniProtKB-KW"/>
</dbReference>
<dbReference type="InterPro" id="IPR000719">
    <property type="entry name" value="Prot_kinase_dom"/>
</dbReference>
<dbReference type="GO" id="GO:0008289">
    <property type="term" value="F:lipid binding"/>
    <property type="evidence" value="ECO:0007669"/>
    <property type="project" value="UniProtKB-KW"/>
</dbReference>
<dbReference type="AlphaFoldDB" id="A0AAW2HRH7"/>
<sequence length="588" mass="66913">MKYPALSGQYVLEKTIGCGGFAKVKLATHILTGEKVAIKIMQKQSLMEDLPRVKHEITALKSLSHPNICKLYQVIETDSHYFLIMEYCCGGELFDHIVEKEKLNEDEARYFFRQVVSAVSYMHDEGFAHRDLKPENILLDRHQNLKLIDFGLSVKPEKGLSSHLYTSCGSPNYAAPELIKGEEYLGCEIDIWSLGVLLYALLCGSLPFDDNSIQKLYEKILFGQYEEKEWLSVESKMLLHSLLQVSARKRITTKELRVHPWLRKGYQNLKDRRAKNSIVRDEQCLKVLADYLKRSPDDLWKEISRKEYDYNMATYLLLLHKKKTTGLVSLVVTPPLAKPIAPLIKESQSDNLKAPIVTQSPNLRSRTRGISQKEQEPLAVKRSDENRLSGRRNGKRIRSPGILEKVGTDAKRMKKSKTPTPVKQNRFIASTPRSTKKILEGIERGFNRARNALTPRRTQMDDKQPAILWGKDLCNVSSTTSTSPQEVLYQLQQALTSKGIVCTLKGYTLRGKLKQQQNNKGKEEDHKLSFELEVCWLPAPSSTRTPTITSKDGEPPKGAVVGIRRKRLRGDAWIYKNICEEVLALTAC</sequence>
<accession>A0AAW2HRH7</accession>
<evidence type="ECO:0000256" key="11">
    <source>
        <dbReference type="ARBA" id="ARBA00023136"/>
    </source>
</evidence>
<evidence type="ECO:0000256" key="2">
    <source>
        <dbReference type="ARBA" id="ARBA00006234"/>
    </source>
</evidence>
<keyword evidence="8" id="KW-0418">Kinase</keyword>
<dbReference type="InterPro" id="IPR048637">
    <property type="entry name" value="MELK_UBA"/>
</dbReference>
<evidence type="ECO:0000256" key="16">
    <source>
        <dbReference type="SAM" id="MobiDB-lite"/>
    </source>
</evidence>
<evidence type="ECO:0000313" key="19">
    <source>
        <dbReference type="EMBL" id="KAL0272539.1"/>
    </source>
</evidence>
<dbReference type="EMBL" id="JARGDH010000003">
    <property type="protein sequence ID" value="KAL0272539.1"/>
    <property type="molecule type" value="Genomic_DNA"/>
</dbReference>
<feature type="region of interest" description="Disordered" evidence="16">
    <location>
        <begin position="356"/>
        <end position="395"/>
    </location>
</feature>
<dbReference type="PROSITE" id="PS50011">
    <property type="entry name" value="PROTEIN_KINASE_DOM"/>
    <property type="match status" value="1"/>
</dbReference>
<evidence type="ECO:0000256" key="3">
    <source>
        <dbReference type="ARBA" id="ARBA00012513"/>
    </source>
</evidence>
<evidence type="ECO:0000256" key="12">
    <source>
        <dbReference type="ARBA" id="ARBA00023306"/>
    </source>
</evidence>
<dbReference type="EC" id="2.7.11.1" evidence="3"/>
<evidence type="ECO:0000256" key="4">
    <source>
        <dbReference type="ARBA" id="ARBA00022475"/>
    </source>
</evidence>
<keyword evidence="4" id="KW-1003">Cell membrane</keyword>
<keyword evidence="10" id="KW-0446">Lipid-binding</keyword>
<dbReference type="Pfam" id="PF21594">
    <property type="entry name" value="UBA_MELK"/>
    <property type="match status" value="1"/>
</dbReference>
<dbReference type="FunFam" id="1.10.510.10:FF:000271">
    <property type="entry name" value="Non-specific serine/threonine protein kinase"/>
    <property type="match status" value="1"/>
</dbReference>
<dbReference type="GO" id="GO:0005886">
    <property type="term" value="C:plasma membrane"/>
    <property type="evidence" value="ECO:0007669"/>
    <property type="project" value="UniProtKB-SubCell"/>
</dbReference>
<keyword evidence="12" id="KW-0131">Cell cycle</keyword>
<dbReference type="PANTHER" id="PTHR24346">
    <property type="entry name" value="MAP/MICROTUBULE AFFINITY-REGULATING KINASE"/>
    <property type="match status" value="1"/>
</dbReference>
<gene>
    <name evidence="19" type="ORF">PYX00_005470</name>
</gene>
<keyword evidence="6" id="KW-0808">Transferase</keyword>
<evidence type="ECO:0000256" key="8">
    <source>
        <dbReference type="ARBA" id="ARBA00022777"/>
    </source>
</evidence>
<dbReference type="SUPFAM" id="SSF56112">
    <property type="entry name" value="Protein kinase-like (PK-like)"/>
    <property type="match status" value="1"/>
</dbReference>
<dbReference type="FunFam" id="3.30.200.20:FF:000003">
    <property type="entry name" value="Non-specific serine/threonine protein kinase"/>
    <property type="match status" value="1"/>
</dbReference>
<evidence type="ECO:0000256" key="5">
    <source>
        <dbReference type="ARBA" id="ARBA00022527"/>
    </source>
</evidence>
<evidence type="ECO:0000256" key="13">
    <source>
        <dbReference type="ARBA" id="ARBA00047899"/>
    </source>
</evidence>